<dbReference type="Pfam" id="PF02378">
    <property type="entry name" value="PTS_EIIC"/>
    <property type="match status" value="1"/>
</dbReference>
<feature type="transmembrane region" description="Helical" evidence="9">
    <location>
        <begin position="30"/>
        <end position="51"/>
    </location>
</feature>
<keyword evidence="4 8" id="KW-0762">Sugar transport</keyword>
<keyword evidence="7 8" id="KW-0472">Membrane</keyword>
<dbReference type="PANTHER" id="PTHR33989">
    <property type="match status" value="1"/>
</dbReference>
<evidence type="ECO:0000256" key="6">
    <source>
        <dbReference type="ARBA" id="ARBA00022989"/>
    </source>
</evidence>
<dbReference type="NCBIfam" id="TIGR00410">
    <property type="entry name" value="lacE"/>
    <property type="match status" value="1"/>
</dbReference>
<dbReference type="Proteomes" id="UP000261032">
    <property type="component" value="Unassembled WGS sequence"/>
</dbReference>
<dbReference type="RefSeq" id="WP_003535028.1">
    <property type="nucleotide sequence ID" value="NZ_AP031443.1"/>
</dbReference>
<keyword evidence="5 9" id="KW-0812">Transmembrane</keyword>
<dbReference type="InterPro" id="IPR004501">
    <property type="entry name" value="PTS_EIIC_3"/>
</dbReference>
<evidence type="ECO:0000259" key="10">
    <source>
        <dbReference type="PROSITE" id="PS51105"/>
    </source>
</evidence>
<feature type="transmembrane region" description="Helical" evidence="9">
    <location>
        <begin position="361"/>
        <end position="386"/>
    </location>
</feature>
<dbReference type="GO" id="GO:0008982">
    <property type="term" value="F:protein-N(PI)-phosphohistidine-sugar phosphotransferase activity"/>
    <property type="evidence" value="ECO:0007669"/>
    <property type="project" value="UniProtKB-UniRule"/>
</dbReference>
<evidence type="ECO:0000256" key="7">
    <source>
        <dbReference type="ARBA" id="ARBA00023136"/>
    </source>
</evidence>
<keyword evidence="6 9" id="KW-1133">Transmembrane helix</keyword>
<evidence type="ECO:0000313" key="13">
    <source>
        <dbReference type="Proteomes" id="UP000261032"/>
    </source>
</evidence>
<accession>A0A3E3EG09</accession>
<dbReference type="PANTHER" id="PTHR33989:SF4">
    <property type="entry name" value="PTS SYSTEM N,N'-DIACETYLCHITOBIOSE-SPECIFIC EIIC COMPONENT"/>
    <property type="match status" value="1"/>
</dbReference>
<reference evidence="11" key="2">
    <citation type="submission" date="2023-01" db="EMBL/GenBank/DDBJ databases">
        <title>Human gut microbiome strain richness.</title>
        <authorList>
            <person name="Chen-Liaw A."/>
        </authorList>
    </citation>
    <scope>NUCLEOTIDE SEQUENCE</scope>
    <source>
        <strain evidence="11">1001217st2_G6_1001217B_191108</strain>
    </source>
</reference>
<organism evidence="12 13">
    <name type="scientific">Thomasclavelia ramosa</name>
    <dbReference type="NCBI Taxonomy" id="1547"/>
    <lineage>
        <taxon>Bacteria</taxon>
        <taxon>Bacillati</taxon>
        <taxon>Bacillota</taxon>
        <taxon>Erysipelotrichia</taxon>
        <taxon>Erysipelotrichales</taxon>
        <taxon>Coprobacillaceae</taxon>
        <taxon>Thomasclavelia</taxon>
    </lineage>
</organism>
<feature type="transmembrane region" description="Helical" evidence="9">
    <location>
        <begin position="406"/>
        <end position="430"/>
    </location>
</feature>
<name>A0A3E3EG09_9FIRM</name>
<dbReference type="PIRSF" id="PIRSF006351">
    <property type="entry name" value="PTS_EIIC-Cellobiose"/>
    <property type="match status" value="1"/>
</dbReference>
<feature type="domain" description="PTS EIIC type-3" evidence="10">
    <location>
        <begin position="7"/>
        <end position="426"/>
    </location>
</feature>
<dbReference type="EMBL" id="JAQLKE010000002">
    <property type="protein sequence ID" value="MDB7082524.1"/>
    <property type="molecule type" value="Genomic_DNA"/>
</dbReference>
<dbReference type="PROSITE" id="PS51105">
    <property type="entry name" value="PTS_EIIC_TYPE_3"/>
    <property type="match status" value="1"/>
</dbReference>
<evidence type="ECO:0000256" key="4">
    <source>
        <dbReference type="ARBA" id="ARBA00022597"/>
    </source>
</evidence>
<sequence length="435" mass="46776">MSMTDRLTEGLLKVASKISNQRHMTAIKNAFTALLPIIITGAFCTLFSNVVCSTTTTGISLAKIDGFAWLEELTPLFTAANYATLNFFTIGTVVLIAIEMAKQLGHKETVAPVVAISAYVSLCDSFTKVAVEGVTDLVEVVNVLPREFTNAQGLFLGMIVAIVSMEIYCRLADSGKLAIKMPESVPSNVSSAFNALFPAVLTILIISAFGLLFTKVTGNSIYNMISTWIQAPLRGILTGLPGYLLIFFLSTCFWVIGIHGTQVLKPVYQATMLEAVIANTDAAANGQTPQFILNETFISCFTTMGGAGCTIGLLFAMLLASKRSDHRTIAKLSLAPGLFNINETMTFGLPIVLNPIFMIPFILTPVITATFAYFMTVIGFCGKMIYAVPWTTPPLLIAWLGSGGSIGAVITQALCVVLSFIVYLPFVFAANKQEN</sequence>
<evidence type="ECO:0000256" key="5">
    <source>
        <dbReference type="ARBA" id="ARBA00022692"/>
    </source>
</evidence>
<protein>
    <recommendedName>
        <fullName evidence="8">Permease IIC component</fullName>
    </recommendedName>
</protein>
<proteinExistence type="predicted"/>
<dbReference type="InterPro" id="IPR004796">
    <property type="entry name" value="PTS_IIC_cello"/>
</dbReference>
<evidence type="ECO:0000256" key="9">
    <source>
        <dbReference type="SAM" id="Phobius"/>
    </source>
</evidence>
<dbReference type="Proteomes" id="UP001211987">
    <property type="component" value="Unassembled WGS sequence"/>
</dbReference>
<comment type="subcellular location">
    <subcellularLocation>
        <location evidence="1">Cell membrane</location>
        <topology evidence="1">Multi-pass membrane protein</topology>
    </subcellularLocation>
</comment>
<evidence type="ECO:0000256" key="1">
    <source>
        <dbReference type="ARBA" id="ARBA00004651"/>
    </source>
</evidence>
<dbReference type="GO" id="GO:0009401">
    <property type="term" value="P:phosphoenolpyruvate-dependent sugar phosphotransferase system"/>
    <property type="evidence" value="ECO:0007669"/>
    <property type="project" value="InterPro"/>
</dbReference>
<keyword evidence="3 8" id="KW-1003">Cell membrane</keyword>
<dbReference type="InterPro" id="IPR003352">
    <property type="entry name" value="PTS_EIIC"/>
</dbReference>
<evidence type="ECO:0000256" key="3">
    <source>
        <dbReference type="ARBA" id="ARBA00022475"/>
    </source>
</evidence>
<reference evidence="12 13" key="1">
    <citation type="submission" date="2018-08" db="EMBL/GenBank/DDBJ databases">
        <title>A genome reference for cultivated species of the human gut microbiota.</title>
        <authorList>
            <person name="Zou Y."/>
            <person name="Xue W."/>
            <person name="Luo G."/>
        </authorList>
    </citation>
    <scope>NUCLEOTIDE SEQUENCE [LARGE SCALE GENOMIC DNA]</scope>
    <source>
        <strain evidence="12 13">OM06-4</strain>
    </source>
</reference>
<evidence type="ECO:0000313" key="11">
    <source>
        <dbReference type="EMBL" id="MDB7082524.1"/>
    </source>
</evidence>
<feature type="transmembrane region" description="Helical" evidence="9">
    <location>
        <begin position="154"/>
        <end position="173"/>
    </location>
</feature>
<evidence type="ECO:0000256" key="2">
    <source>
        <dbReference type="ARBA" id="ARBA00022448"/>
    </source>
</evidence>
<evidence type="ECO:0000313" key="12">
    <source>
        <dbReference type="EMBL" id="RGD86840.1"/>
    </source>
</evidence>
<feature type="transmembrane region" description="Helical" evidence="9">
    <location>
        <begin position="235"/>
        <end position="256"/>
    </location>
</feature>
<gene>
    <name evidence="12" type="ORF">DXB93_03210</name>
    <name evidence="11" type="ORF">PM738_01815</name>
</gene>
<dbReference type="GeneID" id="64197137"/>
<feature type="transmembrane region" description="Helical" evidence="9">
    <location>
        <begin position="193"/>
        <end position="214"/>
    </location>
</feature>
<feature type="transmembrane region" description="Helical" evidence="9">
    <location>
        <begin position="79"/>
        <end position="98"/>
    </location>
</feature>
<keyword evidence="2 8" id="KW-0813">Transport</keyword>
<feature type="transmembrane region" description="Helical" evidence="9">
    <location>
        <begin position="296"/>
        <end position="320"/>
    </location>
</feature>
<dbReference type="EMBL" id="QUSL01000003">
    <property type="protein sequence ID" value="RGD86840.1"/>
    <property type="molecule type" value="Genomic_DNA"/>
</dbReference>
<dbReference type="GO" id="GO:0005886">
    <property type="term" value="C:plasma membrane"/>
    <property type="evidence" value="ECO:0007669"/>
    <property type="project" value="UniProtKB-SubCell"/>
</dbReference>
<evidence type="ECO:0000256" key="8">
    <source>
        <dbReference type="PIRNR" id="PIRNR006351"/>
    </source>
</evidence>
<comment type="function">
    <text evidence="8">The phosphoenolpyruvate-dependent sugar phosphotransferase system (PTS), a major carbohydrate active -transport system, catalyzes the phosphorylation of incoming sugar substrates concomitant with their translocation across the cell membrane.</text>
</comment>
<comment type="caution">
    <text evidence="12">The sequence shown here is derived from an EMBL/GenBank/DDBJ whole genome shotgun (WGS) entry which is preliminary data.</text>
</comment>
<dbReference type="InterPro" id="IPR051088">
    <property type="entry name" value="PTS_Sugar-EIIC/EIIB"/>
</dbReference>
<dbReference type="AlphaFoldDB" id="A0A3E3EG09"/>